<dbReference type="InterPro" id="IPR036390">
    <property type="entry name" value="WH_DNA-bd_sf"/>
</dbReference>
<evidence type="ECO:0000256" key="4">
    <source>
        <dbReference type="ARBA" id="ARBA00023163"/>
    </source>
</evidence>
<dbReference type="Pfam" id="PF00126">
    <property type="entry name" value="HTH_1"/>
    <property type="match status" value="1"/>
</dbReference>
<evidence type="ECO:0000259" key="5">
    <source>
        <dbReference type="PROSITE" id="PS50931"/>
    </source>
</evidence>
<gene>
    <name evidence="6" type="primary">lrhA</name>
    <name evidence="6" type="ORF">FJU30_20410</name>
</gene>
<accession>A0A5J5FU77</accession>
<keyword evidence="7" id="KW-1185">Reference proteome</keyword>
<dbReference type="InterPro" id="IPR000847">
    <property type="entry name" value="LysR_HTH_N"/>
</dbReference>
<dbReference type="RefSeq" id="WP_150436814.1">
    <property type="nucleotide sequence ID" value="NZ_VYKJ01000012.1"/>
</dbReference>
<dbReference type="Pfam" id="PF03466">
    <property type="entry name" value="LysR_substrate"/>
    <property type="match status" value="1"/>
</dbReference>
<comment type="similarity">
    <text evidence="1">Belongs to the LysR transcriptional regulatory family.</text>
</comment>
<dbReference type="SUPFAM" id="SSF46785">
    <property type="entry name" value="Winged helix' DNA-binding domain"/>
    <property type="match status" value="1"/>
</dbReference>
<evidence type="ECO:0000256" key="3">
    <source>
        <dbReference type="ARBA" id="ARBA00023125"/>
    </source>
</evidence>
<sequence>MTSANRPVLNLDLDLLRTFVAVADLNTFAAAAVAVCRTQSAVSQQMQRLEQLVGKELFVRHGRNKMLTEHGIQLLSYARQILRFNDEACASLMYSDMLGTLSIGASDDTADTILPYILHRVSSIFPRLSIDVTVKRSAVMLDMLQRGEIDLVITTLHNPDFPHVLLRTSPTLWYCSADYQFQPEEPLPLVVLDEPSPFRSLALEQLSAAGIPWRIAYVASTLSAVRAAVKAGIGITVRSVEMMSPEFRVLGQKEGLPKLPDTNYFLCKTSERDNDLASTIFEVIESGRVTYNSESYIIPDGDQSPEQPADRLMCDDIVK</sequence>
<dbReference type="NCBIfam" id="NF011673">
    <property type="entry name" value="PRK15092.1"/>
    <property type="match status" value="1"/>
</dbReference>
<dbReference type="SUPFAM" id="SSF53850">
    <property type="entry name" value="Periplasmic binding protein-like II"/>
    <property type="match status" value="1"/>
</dbReference>
<dbReference type="FunFam" id="3.40.190.10:FF:000069">
    <property type="entry name" value="HTH-type transcriptional regulator lrhA"/>
    <property type="match status" value="1"/>
</dbReference>
<dbReference type="FunFam" id="3.40.190.10:FF:000042">
    <property type="entry name" value="LysR family transcriptional regulator"/>
    <property type="match status" value="1"/>
</dbReference>
<dbReference type="Proteomes" id="UP000335415">
    <property type="component" value="Unassembled WGS sequence"/>
</dbReference>
<dbReference type="OrthoDB" id="5723059at2"/>
<dbReference type="PANTHER" id="PTHR30579">
    <property type="entry name" value="TRANSCRIPTIONAL REGULATOR"/>
    <property type="match status" value="1"/>
</dbReference>
<dbReference type="FunFam" id="1.10.10.10:FF:000112">
    <property type="entry name" value="HTH-type transcriptional regulator lrhA"/>
    <property type="match status" value="1"/>
</dbReference>
<dbReference type="InterPro" id="IPR036388">
    <property type="entry name" value="WH-like_DNA-bd_sf"/>
</dbReference>
<dbReference type="AlphaFoldDB" id="A0A5J5FU77"/>
<reference evidence="6 7" key="1">
    <citation type="submission" date="2019-09" db="EMBL/GenBank/DDBJ databases">
        <authorList>
            <person name="Li Y."/>
        </authorList>
    </citation>
    <scope>NUCLEOTIDE SEQUENCE [LARGE SCALE GENOMIC DNA]</scope>
    <source>
        <strain evidence="6 7">L3-3HA</strain>
    </source>
</reference>
<dbReference type="PRINTS" id="PR00039">
    <property type="entry name" value="HTHLYSR"/>
</dbReference>
<dbReference type="PROSITE" id="PS50931">
    <property type="entry name" value="HTH_LYSR"/>
    <property type="match status" value="1"/>
</dbReference>
<dbReference type="GO" id="GO:0003677">
    <property type="term" value="F:DNA binding"/>
    <property type="evidence" value="ECO:0007669"/>
    <property type="project" value="UniProtKB-KW"/>
</dbReference>
<dbReference type="GO" id="GO:0003700">
    <property type="term" value="F:DNA-binding transcription factor activity"/>
    <property type="evidence" value="ECO:0007669"/>
    <property type="project" value="InterPro"/>
</dbReference>
<evidence type="ECO:0000313" key="6">
    <source>
        <dbReference type="EMBL" id="KAA8997014.1"/>
    </source>
</evidence>
<dbReference type="InterPro" id="IPR050176">
    <property type="entry name" value="LTTR"/>
</dbReference>
<keyword evidence="4" id="KW-0804">Transcription</keyword>
<dbReference type="Gene3D" id="3.40.190.10">
    <property type="entry name" value="Periplasmic binding protein-like II"/>
    <property type="match status" value="2"/>
</dbReference>
<organism evidence="6 7">
    <name type="scientific">Affinibrenneria salicis</name>
    <dbReference type="NCBI Taxonomy" id="2590031"/>
    <lineage>
        <taxon>Bacteria</taxon>
        <taxon>Pseudomonadati</taxon>
        <taxon>Pseudomonadota</taxon>
        <taxon>Gammaproteobacteria</taxon>
        <taxon>Enterobacterales</taxon>
        <taxon>Pectobacteriaceae</taxon>
        <taxon>Affinibrenneria</taxon>
    </lineage>
</organism>
<evidence type="ECO:0000256" key="2">
    <source>
        <dbReference type="ARBA" id="ARBA00023015"/>
    </source>
</evidence>
<dbReference type="CDD" id="cd08439">
    <property type="entry name" value="PBP2_LrhA_like"/>
    <property type="match status" value="1"/>
</dbReference>
<name>A0A5J5FU77_9GAMM</name>
<dbReference type="Gene3D" id="1.10.10.10">
    <property type="entry name" value="Winged helix-like DNA-binding domain superfamily/Winged helix DNA-binding domain"/>
    <property type="match status" value="1"/>
</dbReference>
<feature type="domain" description="HTH lysR-type" evidence="5">
    <location>
        <begin position="11"/>
        <end position="68"/>
    </location>
</feature>
<dbReference type="EMBL" id="VYKJ01000012">
    <property type="protein sequence ID" value="KAA8997014.1"/>
    <property type="molecule type" value="Genomic_DNA"/>
</dbReference>
<keyword evidence="3" id="KW-0238">DNA-binding</keyword>
<proteinExistence type="inferred from homology"/>
<evidence type="ECO:0000256" key="1">
    <source>
        <dbReference type="ARBA" id="ARBA00009437"/>
    </source>
</evidence>
<keyword evidence="2" id="KW-0805">Transcription regulation</keyword>
<dbReference type="InterPro" id="IPR005119">
    <property type="entry name" value="LysR_subst-bd"/>
</dbReference>
<evidence type="ECO:0000313" key="7">
    <source>
        <dbReference type="Proteomes" id="UP000335415"/>
    </source>
</evidence>
<dbReference type="PANTHER" id="PTHR30579:SF7">
    <property type="entry name" value="HTH-TYPE TRANSCRIPTIONAL REGULATOR LRHA-RELATED"/>
    <property type="match status" value="1"/>
</dbReference>
<comment type="caution">
    <text evidence="6">The sequence shown here is derived from an EMBL/GenBank/DDBJ whole genome shotgun (WGS) entry which is preliminary data.</text>
</comment>
<protein>
    <submittedName>
        <fullName evidence="6">Transcriptional regulator LrhA</fullName>
    </submittedName>
</protein>